<dbReference type="KEGG" id="nall:PP769_08290"/>
<name>A0AA96GCU3_9BACT</name>
<dbReference type="Proteomes" id="UP001302719">
    <property type="component" value="Chromosome"/>
</dbReference>
<gene>
    <name evidence="2" type="ORF">PP769_08290</name>
</gene>
<dbReference type="SUPFAM" id="SSF89360">
    <property type="entry name" value="HesB-like domain"/>
    <property type="match status" value="1"/>
</dbReference>
<reference evidence="2 3" key="1">
    <citation type="submission" date="2023-01" db="EMBL/GenBank/DDBJ databases">
        <title>Cultivation and genomic characterization of new, ubiquitous marine nitrite-oxidizing bacteria from the Nitrospirales.</title>
        <authorList>
            <person name="Mueller A.J."/>
            <person name="Daebeler A."/>
            <person name="Herbold C.W."/>
            <person name="Kirkegaard R.H."/>
            <person name="Daims H."/>
        </authorList>
    </citation>
    <scope>NUCLEOTIDE SEQUENCE [LARGE SCALE GENOMIC DNA]</scope>
    <source>
        <strain evidence="2 3">VA</strain>
    </source>
</reference>
<evidence type="ECO:0000313" key="3">
    <source>
        <dbReference type="Proteomes" id="UP001302719"/>
    </source>
</evidence>
<evidence type="ECO:0000313" key="2">
    <source>
        <dbReference type="EMBL" id="WNM59739.1"/>
    </source>
</evidence>
<protein>
    <submittedName>
        <fullName evidence="2">Iron-sulfur cluster biosynthesis family protein</fullName>
    </submittedName>
</protein>
<proteinExistence type="predicted"/>
<sequence>MIHITPPAVEKLKALIEEHPEDPIVRLAVRDRDDKVLVFSITLEDAVTQEDSVLDIEDLIIAIDGSCAQRLEGVTVDYEEAAGFSFHHPEPPDPYKLNLILPE</sequence>
<dbReference type="EMBL" id="CP116967">
    <property type="protein sequence ID" value="WNM59739.1"/>
    <property type="molecule type" value="Genomic_DNA"/>
</dbReference>
<organism evidence="2 3">
    <name type="scientific">Candidatus Nitrospira allomarina</name>
    <dbReference type="NCBI Taxonomy" id="3020900"/>
    <lineage>
        <taxon>Bacteria</taxon>
        <taxon>Pseudomonadati</taxon>
        <taxon>Nitrospirota</taxon>
        <taxon>Nitrospiria</taxon>
        <taxon>Nitrospirales</taxon>
        <taxon>Nitrospiraceae</taxon>
        <taxon>Nitrospira</taxon>
    </lineage>
</organism>
<dbReference type="InterPro" id="IPR000361">
    <property type="entry name" value="ATAP_core_dom"/>
</dbReference>
<keyword evidence="3" id="KW-1185">Reference proteome</keyword>
<dbReference type="Gene3D" id="2.60.300.12">
    <property type="entry name" value="HesB-like domain"/>
    <property type="match status" value="1"/>
</dbReference>
<feature type="domain" description="Core" evidence="1">
    <location>
        <begin position="2"/>
        <end position="91"/>
    </location>
</feature>
<dbReference type="RefSeq" id="WP_312646569.1">
    <property type="nucleotide sequence ID" value="NZ_CP116967.1"/>
</dbReference>
<accession>A0AA96GCU3</accession>
<evidence type="ECO:0000259" key="1">
    <source>
        <dbReference type="Pfam" id="PF01521"/>
    </source>
</evidence>
<dbReference type="InterPro" id="IPR035903">
    <property type="entry name" value="HesB-like_dom_sf"/>
</dbReference>
<dbReference type="Pfam" id="PF01521">
    <property type="entry name" value="Fe-S_biosyn"/>
    <property type="match status" value="1"/>
</dbReference>
<dbReference type="AlphaFoldDB" id="A0AA96GCU3"/>